<evidence type="ECO:0000313" key="1">
    <source>
        <dbReference type="EMBL" id="CAD6198873.1"/>
    </source>
</evidence>
<comment type="caution">
    <text evidence="1">The sequence shown here is derived from an EMBL/GenBank/DDBJ whole genome shotgun (WGS) entry which is preliminary data.</text>
</comment>
<sequence>MSYSLRQTVPKSGD</sequence>
<keyword evidence="2" id="KW-1185">Reference proteome</keyword>
<evidence type="ECO:0000313" key="2">
    <source>
        <dbReference type="Proteomes" id="UP000835052"/>
    </source>
</evidence>
<gene>
    <name evidence="1" type="ORF">CAUJ_LOCUS14778</name>
</gene>
<organism evidence="1 2">
    <name type="scientific">Caenorhabditis auriculariae</name>
    <dbReference type="NCBI Taxonomy" id="2777116"/>
    <lineage>
        <taxon>Eukaryota</taxon>
        <taxon>Metazoa</taxon>
        <taxon>Ecdysozoa</taxon>
        <taxon>Nematoda</taxon>
        <taxon>Chromadorea</taxon>
        <taxon>Rhabditida</taxon>
        <taxon>Rhabditina</taxon>
        <taxon>Rhabditomorpha</taxon>
        <taxon>Rhabditoidea</taxon>
        <taxon>Rhabditidae</taxon>
        <taxon>Peloderinae</taxon>
        <taxon>Caenorhabditis</taxon>
    </lineage>
</organism>
<name>A0A8S1HST9_9PELO</name>
<dbReference type="Proteomes" id="UP000835052">
    <property type="component" value="Unassembled WGS sequence"/>
</dbReference>
<dbReference type="EMBL" id="CAJGYM010000141">
    <property type="protein sequence ID" value="CAD6198873.1"/>
    <property type="molecule type" value="Genomic_DNA"/>
</dbReference>
<accession>A0A8S1HST9</accession>
<proteinExistence type="predicted"/>
<reference evidence="1" key="1">
    <citation type="submission" date="2020-10" db="EMBL/GenBank/DDBJ databases">
        <authorList>
            <person name="Kikuchi T."/>
        </authorList>
    </citation>
    <scope>NUCLEOTIDE SEQUENCE</scope>
    <source>
        <strain evidence="1">NKZ352</strain>
    </source>
</reference>
<protein>
    <submittedName>
        <fullName evidence="1">Uncharacterized protein</fullName>
    </submittedName>
</protein>